<evidence type="ECO:0000313" key="2">
    <source>
        <dbReference type="Proteomes" id="UP000295388"/>
    </source>
</evidence>
<dbReference type="RefSeq" id="WP_133798280.1">
    <property type="nucleotide sequence ID" value="NZ_SNWQ01000001.1"/>
</dbReference>
<name>A0A4R6KQ04_9ACTN</name>
<reference evidence="1 2" key="1">
    <citation type="submission" date="2019-03" db="EMBL/GenBank/DDBJ databases">
        <title>Genomic Encyclopedia of Type Strains, Phase III (KMG-III): the genomes of soil and plant-associated and newly described type strains.</title>
        <authorList>
            <person name="Whitman W."/>
        </authorList>
    </citation>
    <scope>NUCLEOTIDE SEQUENCE [LARGE SCALE GENOMIC DNA]</scope>
    <source>
        <strain evidence="1 2">VKM Ac-2527</strain>
    </source>
</reference>
<evidence type="ECO:0000313" key="1">
    <source>
        <dbReference type="EMBL" id="TDO54732.1"/>
    </source>
</evidence>
<keyword evidence="2" id="KW-1185">Reference proteome</keyword>
<dbReference type="AlphaFoldDB" id="A0A4R6KQ04"/>
<sequence length="194" mass="20630">MIIAVDANSRDAVEAEHLLHELLSPLPGSVSMPVVACTHVVSGGDRPHLAVSISSTTDLSDHVRTWCADRAVGSAITHPGASEPELAGPSELVRGAYLAAVECALGTTGRLVRWPGREQAQGILTAAELRDRCGIDDVEALGNLPVEDDSRIDTRDFVRPIRRAGRVVLQVQPAAGGVLIPFEPEHQQKCCADH</sequence>
<dbReference type="Proteomes" id="UP000295388">
    <property type="component" value="Unassembled WGS sequence"/>
</dbReference>
<comment type="caution">
    <text evidence="1">The sequence shown here is derived from an EMBL/GenBank/DDBJ whole genome shotgun (WGS) entry which is preliminary data.</text>
</comment>
<gene>
    <name evidence="1" type="ORF">EV643_101522</name>
</gene>
<accession>A0A4R6KQ04</accession>
<dbReference type="EMBL" id="SNWQ01000001">
    <property type="protein sequence ID" value="TDO54732.1"/>
    <property type="molecule type" value="Genomic_DNA"/>
</dbReference>
<dbReference type="OrthoDB" id="5189174at2"/>
<protein>
    <submittedName>
        <fullName evidence="1">Uncharacterized protein</fullName>
    </submittedName>
</protein>
<proteinExistence type="predicted"/>
<organism evidence="1 2">
    <name type="scientific">Kribbella caucasensis</name>
    <dbReference type="NCBI Taxonomy" id="2512215"/>
    <lineage>
        <taxon>Bacteria</taxon>
        <taxon>Bacillati</taxon>
        <taxon>Actinomycetota</taxon>
        <taxon>Actinomycetes</taxon>
        <taxon>Propionibacteriales</taxon>
        <taxon>Kribbellaceae</taxon>
        <taxon>Kribbella</taxon>
    </lineage>
</organism>